<dbReference type="EMBL" id="JAAGLU010000042">
    <property type="protein sequence ID" value="NEC91416.1"/>
    <property type="molecule type" value="Genomic_DNA"/>
</dbReference>
<evidence type="ECO:0000256" key="1">
    <source>
        <dbReference type="SAM" id="Phobius"/>
    </source>
</evidence>
<comment type="caution">
    <text evidence="2">The sequence shown here is derived from an EMBL/GenBank/DDBJ whole genome shotgun (WGS) entry which is preliminary data.</text>
</comment>
<accession>A0A6B3C4T3</accession>
<protein>
    <submittedName>
        <fullName evidence="2">Uncharacterized protein</fullName>
    </submittedName>
</protein>
<feature type="transmembrane region" description="Helical" evidence="1">
    <location>
        <begin position="21"/>
        <end position="46"/>
    </location>
</feature>
<evidence type="ECO:0000313" key="2">
    <source>
        <dbReference type="EMBL" id="NEC91416.1"/>
    </source>
</evidence>
<dbReference type="AlphaFoldDB" id="A0A6B3C4T3"/>
<keyword evidence="1" id="KW-0812">Transmembrane</keyword>
<dbReference type="PANTHER" id="PTHR42305">
    <property type="entry name" value="MEMBRANE PROTEIN RV1733C-RELATED"/>
    <property type="match status" value="1"/>
</dbReference>
<organism evidence="2">
    <name type="scientific">Streptomyces sp. SID12501</name>
    <dbReference type="NCBI Taxonomy" id="2706042"/>
    <lineage>
        <taxon>Bacteria</taxon>
        <taxon>Bacillati</taxon>
        <taxon>Actinomycetota</taxon>
        <taxon>Actinomycetes</taxon>
        <taxon>Kitasatosporales</taxon>
        <taxon>Streptomycetaceae</taxon>
        <taxon>Streptomyces</taxon>
    </lineage>
</organism>
<sequence length="188" mass="20646">MYGWRWRRNPLRRRSDVLEAWAVLAVAVLLCVGAPLAGVVTARWAYDEARATVAVQRSERHRVHAVAVGGAGAPSAPVGRQHLYRVRVRWTEPGPGARTATAHVPPGTRRGDTVDLWLDAHGRPVAPPPSDVAVRQHTVAVGICAAGLAVGVVLLVRTALHRTVVQRRLVEWERAWARTEPEWTGRRA</sequence>
<gene>
    <name evidence="2" type="ORF">G3I71_37705</name>
</gene>
<feature type="transmembrane region" description="Helical" evidence="1">
    <location>
        <begin position="139"/>
        <end position="160"/>
    </location>
</feature>
<keyword evidence="1" id="KW-1133">Transmembrane helix</keyword>
<keyword evidence="1" id="KW-0472">Membrane</keyword>
<proteinExistence type="predicted"/>
<name>A0A6B3C4T3_9ACTN</name>
<reference evidence="2" key="1">
    <citation type="submission" date="2020-01" db="EMBL/GenBank/DDBJ databases">
        <title>Insect and environment-associated Actinomycetes.</title>
        <authorList>
            <person name="Currrie C."/>
            <person name="Chevrette M."/>
            <person name="Carlson C."/>
            <person name="Stubbendieck R."/>
            <person name="Wendt-Pienkowski E."/>
        </authorList>
    </citation>
    <scope>NUCLEOTIDE SEQUENCE</scope>
    <source>
        <strain evidence="2">SID12501</strain>
    </source>
</reference>
<dbReference type="PANTHER" id="PTHR42305:SF1">
    <property type="entry name" value="MEMBRANE PROTEIN RV1733C-RELATED"/>
    <property type="match status" value="1"/>
</dbReference>
<dbReference type="InterPro" id="IPR039708">
    <property type="entry name" value="MT1774/Rv1733c-like"/>
</dbReference>